<dbReference type="EC" id="7.1.1.2" evidence="9"/>
<keyword evidence="9" id="KW-0830">Ubiquinone</keyword>
<evidence type="ECO:0000256" key="8">
    <source>
        <dbReference type="ARBA" id="ARBA00049551"/>
    </source>
</evidence>
<comment type="similarity">
    <text evidence="2 9">Belongs to the complex I subunit 3 family.</text>
</comment>
<comment type="function">
    <text evidence="9">Core subunit of the mitochondrial membrane respiratory chain NADH dehydrogenase (Complex I) which catalyzes electron transfer from NADH through the respiratory chain, using ubiquinone as an electron acceptor. Essential for the catalytic activity of complex I.</text>
</comment>
<comment type="subcellular location">
    <subcellularLocation>
        <location evidence="1">Membrane</location>
    </subcellularLocation>
    <subcellularLocation>
        <location evidence="9">Mitochondrion membrane</location>
        <topology evidence="9">Multi-pass membrane protein</topology>
    </subcellularLocation>
</comment>
<dbReference type="GO" id="GO:0031966">
    <property type="term" value="C:mitochondrial membrane"/>
    <property type="evidence" value="ECO:0007669"/>
    <property type="project" value="UniProtKB-SubCell"/>
</dbReference>
<evidence type="ECO:0000256" key="6">
    <source>
        <dbReference type="ARBA" id="ARBA00022989"/>
    </source>
</evidence>
<dbReference type="Gene3D" id="1.20.58.1610">
    <property type="entry name" value="NADH:ubiquinone/plastoquinone oxidoreductase, chain 3"/>
    <property type="match status" value="1"/>
</dbReference>
<dbReference type="GO" id="GO:0030964">
    <property type="term" value="C:NADH dehydrogenase complex"/>
    <property type="evidence" value="ECO:0007669"/>
    <property type="project" value="TreeGrafter"/>
</dbReference>
<evidence type="ECO:0000256" key="5">
    <source>
        <dbReference type="ARBA" id="ARBA00022692"/>
    </source>
</evidence>
<dbReference type="AlphaFoldDB" id="A0A7U0M7Y1"/>
<proteinExistence type="inferred from homology"/>
<feature type="transmembrane region" description="Helical" evidence="9">
    <location>
        <begin position="6"/>
        <end position="26"/>
    </location>
</feature>
<keyword evidence="9" id="KW-1278">Translocase</keyword>
<organism evidence="10">
    <name type="scientific">Ceratina okinawana</name>
    <dbReference type="NCBI Taxonomy" id="236018"/>
    <lineage>
        <taxon>Eukaryota</taxon>
        <taxon>Metazoa</taxon>
        <taxon>Ecdysozoa</taxon>
        <taxon>Arthropoda</taxon>
        <taxon>Hexapoda</taxon>
        <taxon>Insecta</taxon>
        <taxon>Pterygota</taxon>
        <taxon>Neoptera</taxon>
        <taxon>Endopterygota</taxon>
        <taxon>Hymenoptera</taxon>
        <taxon>Apocrita</taxon>
        <taxon>Aculeata</taxon>
        <taxon>Apoidea</taxon>
        <taxon>Anthophila</taxon>
        <taxon>Apidae</taxon>
        <taxon>Ceratina</taxon>
        <taxon>Ceratinidia</taxon>
    </lineage>
</organism>
<feature type="transmembrane region" description="Helical" evidence="9">
    <location>
        <begin position="89"/>
        <end position="113"/>
    </location>
</feature>
<name>A0A7U0M7Y1_9HYME</name>
<gene>
    <name evidence="10" type="primary">nad3</name>
</gene>
<keyword evidence="9" id="KW-0249">Electron transport</keyword>
<evidence type="ECO:0000256" key="1">
    <source>
        <dbReference type="ARBA" id="ARBA00004370"/>
    </source>
</evidence>
<evidence type="ECO:0000256" key="7">
    <source>
        <dbReference type="ARBA" id="ARBA00023136"/>
    </source>
</evidence>
<feature type="transmembrane region" description="Helical" evidence="9">
    <location>
        <begin position="58"/>
        <end position="83"/>
    </location>
</feature>
<evidence type="ECO:0000256" key="2">
    <source>
        <dbReference type="ARBA" id="ARBA00008472"/>
    </source>
</evidence>
<keyword evidence="4 9" id="KW-0813">Transport</keyword>
<keyword evidence="7 9" id="KW-0472">Membrane</keyword>
<dbReference type="InterPro" id="IPR038430">
    <property type="entry name" value="NDAH_ubi_oxred_su3_sf"/>
</dbReference>
<keyword evidence="9" id="KW-0520">NAD</keyword>
<dbReference type="PANTHER" id="PTHR11058">
    <property type="entry name" value="NADH-UBIQUINONE OXIDOREDUCTASE CHAIN 3"/>
    <property type="match status" value="1"/>
</dbReference>
<keyword evidence="9 10" id="KW-0496">Mitochondrion</keyword>
<dbReference type="EMBL" id="MW281319">
    <property type="protein sequence ID" value="QQX27992.1"/>
    <property type="molecule type" value="Genomic_DNA"/>
</dbReference>
<sequence length="117" mass="13994">MIVMYMIYSILILIISLLIYLLNYSFSMIKSLSYEKNFFYECGFNPITKANLPFSLPFYMITLMFLIFDVEIILFLPLIMIIINLNLLISNLMILFINLLIIIMIFEWSMGFLKWLF</sequence>
<evidence type="ECO:0000313" key="10">
    <source>
        <dbReference type="EMBL" id="QQX27992.1"/>
    </source>
</evidence>
<keyword evidence="5 9" id="KW-0812">Transmembrane</keyword>
<keyword evidence="6 9" id="KW-1133">Transmembrane helix</keyword>
<dbReference type="Pfam" id="PF00507">
    <property type="entry name" value="Oxidored_q4"/>
    <property type="match status" value="1"/>
</dbReference>
<keyword evidence="9" id="KW-0679">Respiratory chain</keyword>
<evidence type="ECO:0000256" key="4">
    <source>
        <dbReference type="ARBA" id="ARBA00022448"/>
    </source>
</evidence>
<dbReference type="InterPro" id="IPR000440">
    <property type="entry name" value="NADH_UbQ/plastoQ_OxRdtase_su3"/>
</dbReference>
<dbReference type="GO" id="GO:0008137">
    <property type="term" value="F:NADH dehydrogenase (ubiquinone) activity"/>
    <property type="evidence" value="ECO:0007669"/>
    <property type="project" value="UniProtKB-UniRule"/>
</dbReference>
<geneLocation type="mitochondrion" evidence="10"/>
<dbReference type="PANTHER" id="PTHR11058:SF9">
    <property type="entry name" value="NADH-UBIQUINONE OXIDOREDUCTASE CHAIN 3"/>
    <property type="match status" value="1"/>
</dbReference>
<accession>A0A7U0M7Y1</accession>
<reference evidence="10" key="1">
    <citation type="submission" date="2020-11" db="EMBL/GenBank/DDBJ databases">
        <title>First mtgenome sequences from three genera and phylogenetic relationships of the family Apidae based on mtgenome sequences (Hymenoptera: Apoidea).</title>
        <authorList>
            <person name="Wen Z."/>
            <person name="Chen B."/>
        </authorList>
    </citation>
    <scope>NUCLEOTIDE SEQUENCE</scope>
</reference>
<protein>
    <recommendedName>
        <fullName evidence="3 9">NADH-ubiquinone oxidoreductase chain 3</fullName>
        <ecNumber evidence="9">7.1.1.2</ecNumber>
    </recommendedName>
</protein>
<comment type="catalytic activity">
    <reaction evidence="8 9">
        <text>a ubiquinone + NADH + 5 H(+)(in) = a ubiquinol + NAD(+) + 4 H(+)(out)</text>
        <dbReference type="Rhea" id="RHEA:29091"/>
        <dbReference type="Rhea" id="RHEA-COMP:9565"/>
        <dbReference type="Rhea" id="RHEA-COMP:9566"/>
        <dbReference type="ChEBI" id="CHEBI:15378"/>
        <dbReference type="ChEBI" id="CHEBI:16389"/>
        <dbReference type="ChEBI" id="CHEBI:17976"/>
        <dbReference type="ChEBI" id="CHEBI:57540"/>
        <dbReference type="ChEBI" id="CHEBI:57945"/>
        <dbReference type="EC" id="7.1.1.2"/>
    </reaction>
</comment>
<evidence type="ECO:0000256" key="3">
    <source>
        <dbReference type="ARBA" id="ARBA00021007"/>
    </source>
</evidence>
<evidence type="ECO:0000256" key="9">
    <source>
        <dbReference type="RuleBase" id="RU003640"/>
    </source>
</evidence>